<dbReference type="InterPro" id="IPR035971">
    <property type="entry name" value="CBD_sf"/>
</dbReference>
<feature type="compositionally biased region" description="Low complexity" evidence="6">
    <location>
        <begin position="66"/>
        <end position="79"/>
    </location>
</feature>
<protein>
    <submittedName>
        <fullName evidence="8">Acetylxylan esterase</fullName>
    </submittedName>
</protein>
<dbReference type="GO" id="GO:0052689">
    <property type="term" value="F:carboxylic ester hydrolase activity"/>
    <property type="evidence" value="ECO:0007669"/>
    <property type="project" value="UniProtKB-ARBA"/>
</dbReference>
<dbReference type="PROSITE" id="PS51164">
    <property type="entry name" value="CBM1_2"/>
    <property type="match status" value="1"/>
</dbReference>
<feature type="region of interest" description="Disordered" evidence="6">
    <location>
        <begin position="58"/>
        <end position="86"/>
    </location>
</feature>
<dbReference type="InterPro" id="IPR000254">
    <property type="entry name" value="CBD"/>
</dbReference>
<dbReference type="Pfam" id="PF00734">
    <property type="entry name" value="CBM_1"/>
    <property type="match status" value="1"/>
</dbReference>
<dbReference type="Proteomes" id="UP001303889">
    <property type="component" value="Unassembled WGS sequence"/>
</dbReference>
<dbReference type="EMBL" id="MU855824">
    <property type="protein sequence ID" value="KAK3899158.1"/>
    <property type="molecule type" value="Genomic_DNA"/>
</dbReference>
<dbReference type="PANTHER" id="PTHR33630:SF13">
    <property type="entry name" value="ACETYLXYLAN ESTERASE"/>
    <property type="match status" value="1"/>
</dbReference>
<dbReference type="Gene3D" id="3.40.50.1820">
    <property type="entry name" value="alpha/beta hydrolase"/>
    <property type="match status" value="1"/>
</dbReference>
<dbReference type="InterPro" id="IPR029058">
    <property type="entry name" value="AB_hydrolase_fold"/>
</dbReference>
<keyword evidence="9" id="KW-1185">Reference proteome</keyword>
<comment type="caution">
    <text evidence="8">The sequence shown here is derived from an EMBL/GenBank/DDBJ whole genome shotgun (WGS) entry which is preliminary data.</text>
</comment>
<evidence type="ECO:0000256" key="1">
    <source>
        <dbReference type="ARBA" id="ARBA00022729"/>
    </source>
</evidence>
<dbReference type="GO" id="GO:0000272">
    <property type="term" value="P:polysaccharide catabolic process"/>
    <property type="evidence" value="ECO:0007669"/>
    <property type="project" value="UniProtKB-KW"/>
</dbReference>
<evidence type="ECO:0000256" key="3">
    <source>
        <dbReference type="ARBA" id="ARBA00023157"/>
    </source>
</evidence>
<keyword evidence="1" id="KW-0732">Signal</keyword>
<dbReference type="SMART" id="SM00236">
    <property type="entry name" value="fCBD"/>
    <property type="match status" value="1"/>
</dbReference>
<keyword evidence="2" id="KW-0378">Hydrolase</keyword>
<dbReference type="InterPro" id="IPR000675">
    <property type="entry name" value="Cutinase/axe"/>
</dbReference>
<gene>
    <name evidence="8" type="ORF">C8A05DRAFT_18368</name>
</gene>
<feature type="domain" description="CBM1" evidence="7">
    <location>
        <begin position="90"/>
        <end position="125"/>
    </location>
</feature>
<evidence type="ECO:0000256" key="4">
    <source>
        <dbReference type="ARBA" id="ARBA00023277"/>
    </source>
</evidence>
<feature type="non-terminal residue" evidence="8">
    <location>
        <position position="1"/>
    </location>
</feature>
<sequence>FAPRPSGYVCGSNSASKMKSYCDSTDPYCCTGNDANSHQQYGNKYGQQALAFIKSQLSSSTGGGTTTPTTSAGGSTPTSGTGGGNTGGGSCSAMWGQCGGLGWTGPTCCSSGTCKFQNNWYSQCL</sequence>
<dbReference type="AlphaFoldDB" id="A0AAN6MFI0"/>
<evidence type="ECO:0000256" key="5">
    <source>
        <dbReference type="ARBA" id="ARBA00023326"/>
    </source>
</evidence>
<evidence type="ECO:0000313" key="9">
    <source>
        <dbReference type="Proteomes" id="UP001303889"/>
    </source>
</evidence>
<keyword evidence="5" id="KW-0624">Polysaccharide degradation</keyword>
<dbReference type="SUPFAM" id="SSF53474">
    <property type="entry name" value="alpha/beta-Hydrolases"/>
    <property type="match status" value="1"/>
</dbReference>
<keyword evidence="4" id="KW-0119">Carbohydrate metabolism</keyword>
<keyword evidence="3" id="KW-1015">Disulfide bond</keyword>
<proteinExistence type="predicted"/>
<dbReference type="GO" id="GO:0005576">
    <property type="term" value="C:extracellular region"/>
    <property type="evidence" value="ECO:0007669"/>
    <property type="project" value="InterPro"/>
</dbReference>
<organism evidence="8 9">
    <name type="scientific">Staphylotrichum tortipilum</name>
    <dbReference type="NCBI Taxonomy" id="2831512"/>
    <lineage>
        <taxon>Eukaryota</taxon>
        <taxon>Fungi</taxon>
        <taxon>Dikarya</taxon>
        <taxon>Ascomycota</taxon>
        <taxon>Pezizomycotina</taxon>
        <taxon>Sordariomycetes</taxon>
        <taxon>Sordariomycetidae</taxon>
        <taxon>Sordariales</taxon>
        <taxon>Chaetomiaceae</taxon>
        <taxon>Staphylotrichum</taxon>
    </lineage>
</organism>
<accession>A0AAN6MFI0</accession>
<dbReference type="GO" id="GO:0030248">
    <property type="term" value="F:cellulose binding"/>
    <property type="evidence" value="ECO:0007669"/>
    <property type="project" value="InterPro"/>
</dbReference>
<dbReference type="SUPFAM" id="SSF57180">
    <property type="entry name" value="Cellulose-binding domain"/>
    <property type="match status" value="1"/>
</dbReference>
<dbReference type="PANTHER" id="PTHR33630">
    <property type="entry name" value="CUTINASE RV1984C-RELATED-RELATED"/>
    <property type="match status" value="1"/>
</dbReference>
<reference evidence="8" key="1">
    <citation type="journal article" date="2023" name="Mol. Phylogenet. Evol.">
        <title>Genome-scale phylogeny and comparative genomics of the fungal order Sordariales.</title>
        <authorList>
            <person name="Hensen N."/>
            <person name="Bonometti L."/>
            <person name="Westerberg I."/>
            <person name="Brannstrom I.O."/>
            <person name="Guillou S."/>
            <person name="Cros-Aarteil S."/>
            <person name="Calhoun S."/>
            <person name="Haridas S."/>
            <person name="Kuo A."/>
            <person name="Mondo S."/>
            <person name="Pangilinan J."/>
            <person name="Riley R."/>
            <person name="LaButti K."/>
            <person name="Andreopoulos B."/>
            <person name="Lipzen A."/>
            <person name="Chen C."/>
            <person name="Yan M."/>
            <person name="Daum C."/>
            <person name="Ng V."/>
            <person name="Clum A."/>
            <person name="Steindorff A."/>
            <person name="Ohm R.A."/>
            <person name="Martin F."/>
            <person name="Silar P."/>
            <person name="Natvig D.O."/>
            <person name="Lalanne C."/>
            <person name="Gautier V."/>
            <person name="Ament-Velasquez S.L."/>
            <person name="Kruys A."/>
            <person name="Hutchinson M.I."/>
            <person name="Powell A.J."/>
            <person name="Barry K."/>
            <person name="Miller A.N."/>
            <person name="Grigoriev I.V."/>
            <person name="Debuchy R."/>
            <person name="Gladieux P."/>
            <person name="Hiltunen Thoren M."/>
            <person name="Johannesson H."/>
        </authorList>
    </citation>
    <scope>NUCLEOTIDE SEQUENCE</scope>
    <source>
        <strain evidence="8">CBS 103.79</strain>
    </source>
</reference>
<evidence type="ECO:0000256" key="2">
    <source>
        <dbReference type="ARBA" id="ARBA00022801"/>
    </source>
</evidence>
<dbReference type="Pfam" id="PF01083">
    <property type="entry name" value="Cutinase"/>
    <property type="match status" value="1"/>
</dbReference>
<dbReference type="PROSITE" id="PS00562">
    <property type="entry name" value="CBM1_1"/>
    <property type="match status" value="1"/>
</dbReference>
<reference evidence="8" key="2">
    <citation type="submission" date="2023-05" db="EMBL/GenBank/DDBJ databases">
        <authorList>
            <consortium name="Lawrence Berkeley National Laboratory"/>
            <person name="Steindorff A."/>
            <person name="Hensen N."/>
            <person name="Bonometti L."/>
            <person name="Westerberg I."/>
            <person name="Brannstrom I.O."/>
            <person name="Guillou S."/>
            <person name="Cros-Aarteil S."/>
            <person name="Calhoun S."/>
            <person name="Haridas S."/>
            <person name="Kuo A."/>
            <person name="Mondo S."/>
            <person name="Pangilinan J."/>
            <person name="Riley R."/>
            <person name="Labutti K."/>
            <person name="Andreopoulos B."/>
            <person name="Lipzen A."/>
            <person name="Chen C."/>
            <person name="Yanf M."/>
            <person name="Daum C."/>
            <person name="Ng V."/>
            <person name="Clum A."/>
            <person name="Ohm R."/>
            <person name="Martin F."/>
            <person name="Silar P."/>
            <person name="Natvig D."/>
            <person name="Lalanne C."/>
            <person name="Gautier V."/>
            <person name="Ament-Velasquez S.L."/>
            <person name="Kruys A."/>
            <person name="Hutchinson M.I."/>
            <person name="Powell A.J."/>
            <person name="Barry K."/>
            <person name="Miller A.N."/>
            <person name="Grigoriev I.V."/>
            <person name="Debuchy R."/>
            <person name="Gladieux P."/>
            <person name="Thoren M.H."/>
            <person name="Johannesson H."/>
        </authorList>
    </citation>
    <scope>NUCLEOTIDE SEQUENCE</scope>
    <source>
        <strain evidence="8">CBS 103.79</strain>
    </source>
</reference>
<evidence type="ECO:0000256" key="6">
    <source>
        <dbReference type="SAM" id="MobiDB-lite"/>
    </source>
</evidence>
<name>A0AAN6MFI0_9PEZI</name>
<evidence type="ECO:0000259" key="7">
    <source>
        <dbReference type="PROSITE" id="PS51164"/>
    </source>
</evidence>
<evidence type="ECO:0000313" key="8">
    <source>
        <dbReference type="EMBL" id="KAK3899158.1"/>
    </source>
</evidence>